<reference evidence="2" key="1">
    <citation type="submission" date="2022-09" db="EMBL/GenBank/DDBJ databases">
        <title>Fusarium specimens isolated from Avocado Roots.</title>
        <authorList>
            <person name="Stajich J."/>
            <person name="Roper C."/>
            <person name="Heimlech-Rivalta G."/>
        </authorList>
    </citation>
    <scope>NUCLEOTIDE SEQUENCE</scope>
    <source>
        <strain evidence="2">CF00136</strain>
    </source>
</reference>
<dbReference type="Proteomes" id="UP001152049">
    <property type="component" value="Unassembled WGS sequence"/>
</dbReference>
<evidence type="ECO:0000256" key="1">
    <source>
        <dbReference type="SAM" id="MobiDB-lite"/>
    </source>
</evidence>
<feature type="region of interest" description="Disordered" evidence="1">
    <location>
        <begin position="146"/>
        <end position="168"/>
    </location>
</feature>
<feature type="compositionally biased region" description="Gly residues" evidence="1">
    <location>
        <begin position="102"/>
        <end position="116"/>
    </location>
</feature>
<evidence type="ECO:0000313" key="2">
    <source>
        <dbReference type="EMBL" id="KAJ4256781.1"/>
    </source>
</evidence>
<organism evidence="2 3">
    <name type="scientific">Fusarium torreyae</name>
    <dbReference type="NCBI Taxonomy" id="1237075"/>
    <lineage>
        <taxon>Eukaryota</taxon>
        <taxon>Fungi</taxon>
        <taxon>Dikarya</taxon>
        <taxon>Ascomycota</taxon>
        <taxon>Pezizomycotina</taxon>
        <taxon>Sordariomycetes</taxon>
        <taxon>Hypocreomycetidae</taxon>
        <taxon>Hypocreales</taxon>
        <taxon>Nectriaceae</taxon>
        <taxon>Fusarium</taxon>
    </lineage>
</organism>
<dbReference type="EMBL" id="JAOQAZ010000018">
    <property type="protein sequence ID" value="KAJ4256781.1"/>
    <property type="molecule type" value="Genomic_DNA"/>
</dbReference>
<accession>A0A9W8RXW7</accession>
<dbReference type="AlphaFoldDB" id="A0A9W8RXW7"/>
<evidence type="ECO:0000313" key="3">
    <source>
        <dbReference type="Proteomes" id="UP001152049"/>
    </source>
</evidence>
<sequence length="360" mass="39293">MKKQRAGDSGLEVLIGSCRRRCKLQRSACQLLAGGTFTFTHLDACTSPSKRTFTFPKNNGDLDFFRLRGIFGSGTTGMPKHSGSRGNFYQFSPYDRSSMYRGRGGSTQPRGGGRGRGNYASGSFRQQNKPHQGGITLVDSMSLRSIRQDSQPDPPSLKVVSNSKGGGRQDNIIAKVPGLQTTYAANIDNQQSLLDIYKMMPRGKLSIIIAVTPVAGNNVTTTELDWSILQGHPQSPPSATNEENGVGDDEEQMIDDTSTVVADENEATVEPTYDAQGLSTTPDPGSRKGASDIEYCKEFMTRKIIESGSRRKRPTVDNATAEPAHIWSPESTETLEPTDEVVPRERISPKVYSDLVDLSF</sequence>
<comment type="caution">
    <text evidence="2">The sequence shown here is derived from an EMBL/GenBank/DDBJ whole genome shotgun (WGS) entry which is preliminary data.</text>
</comment>
<protein>
    <submittedName>
        <fullName evidence="2">Uncharacterized protein</fullName>
    </submittedName>
</protein>
<feature type="region of interest" description="Disordered" evidence="1">
    <location>
        <begin position="306"/>
        <end position="340"/>
    </location>
</feature>
<feature type="region of interest" description="Disordered" evidence="1">
    <location>
        <begin position="98"/>
        <end position="134"/>
    </location>
</feature>
<keyword evidence="3" id="KW-1185">Reference proteome</keyword>
<feature type="compositionally biased region" description="Polar residues" evidence="1">
    <location>
        <begin position="120"/>
        <end position="130"/>
    </location>
</feature>
<feature type="region of interest" description="Disordered" evidence="1">
    <location>
        <begin position="229"/>
        <end position="290"/>
    </location>
</feature>
<dbReference type="OrthoDB" id="5056824at2759"/>
<feature type="compositionally biased region" description="Acidic residues" evidence="1">
    <location>
        <begin position="245"/>
        <end position="254"/>
    </location>
</feature>
<name>A0A9W8RXW7_9HYPO</name>
<proteinExistence type="predicted"/>
<gene>
    <name evidence="2" type="ORF">NW762_008877</name>
</gene>